<dbReference type="AlphaFoldDB" id="A0A511Z6U8"/>
<gene>
    <name evidence="1" type="ORF">SLU01_14660</name>
</gene>
<evidence type="ECO:0000313" key="2">
    <source>
        <dbReference type="Proteomes" id="UP000321901"/>
    </source>
</evidence>
<dbReference type="EMBL" id="BJYL01000017">
    <property type="protein sequence ID" value="GEN83154.1"/>
    <property type="molecule type" value="Genomic_DNA"/>
</dbReference>
<protein>
    <submittedName>
        <fullName evidence="1">Uncharacterized protein</fullName>
    </submittedName>
</protein>
<proteinExistence type="predicted"/>
<organism evidence="1 2">
    <name type="scientific">Sporosarcina luteola</name>
    <dbReference type="NCBI Taxonomy" id="582850"/>
    <lineage>
        <taxon>Bacteria</taxon>
        <taxon>Bacillati</taxon>
        <taxon>Bacillota</taxon>
        <taxon>Bacilli</taxon>
        <taxon>Bacillales</taxon>
        <taxon>Caryophanaceae</taxon>
        <taxon>Sporosarcina</taxon>
    </lineage>
</organism>
<dbReference type="RefSeq" id="WP_147056795.1">
    <property type="nucleotide sequence ID" value="NZ_BJYL01000017.1"/>
</dbReference>
<evidence type="ECO:0000313" key="1">
    <source>
        <dbReference type="EMBL" id="GEN83154.1"/>
    </source>
</evidence>
<name>A0A511Z6U8_9BACL</name>
<keyword evidence="2" id="KW-1185">Reference proteome</keyword>
<sequence length="187" mass="21157">MNAIGSDVERKLMELQQSTQFYLNELKEAVSRQVYHYECISYFTYALDLSHEQTKESLCLGSFHIINLGNRPITNPFITITLSEEAPFTFHGKFTSNRNALSPSLTNGWERMNDRSNRFEFQLKPIGITTIPPGEMISFSNFQLSWHPQISYSGSMTGTLFSDQHPDGMAALNSININGTSGSKEEE</sequence>
<comment type="caution">
    <text evidence="1">The sequence shown here is derived from an EMBL/GenBank/DDBJ whole genome shotgun (WGS) entry which is preliminary data.</text>
</comment>
<reference evidence="1 2" key="1">
    <citation type="submission" date="2019-07" db="EMBL/GenBank/DDBJ databases">
        <title>Whole genome shotgun sequence of Sporosarcina luteola NBRC 105378.</title>
        <authorList>
            <person name="Hosoyama A."/>
            <person name="Uohara A."/>
            <person name="Ohji S."/>
            <person name="Ichikawa N."/>
        </authorList>
    </citation>
    <scope>NUCLEOTIDE SEQUENCE [LARGE SCALE GENOMIC DNA]</scope>
    <source>
        <strain evidence="1 2">NBRC 105378</strain>
    </source>
</reference>
<accession>A0A511Z6U8</accession>
<dbReference type="OrthoDB" id="2679997at2"/>
<dbReference type="Proteomes" id="UP000321901">
    <property type="component" value="Unassembled WGS sequence"/>
</dbReference>